<name>A0A1R2BBV1_9CILI</name>
<evidence type="ECO:0000313" key="2">
    <source>
        <dbReference type="Proteomes" id="UP000187209"/>
    </source>
</evidence>
<dbReference type="AlphaFoldDB" id="A0A1R2BBV1"/>
<gene>
    <name evidence="1" type="ORF">SteCoe_26886</name>
</gene>
<organism evidence="1 2">
    <name type="scientific">Stentor coeruleus</name>
    <dbReference type="NCBI Taxonomy" id="5963"/>
    <lineage>
        <taxon>Eukaryota</taxon>
        <taxon>Sar</taxon>
        <taxon>Alveolata</taxon>
        <taxon>Ciliophora</taxon>
        <taxon>Postciliodesmatophora</taxon>
        <taxon>Heterotrichea</taxon>
        <taxon>Heterotrichida</taxon>
        <taxon>Stentoridae</taxon>
        <taxon>Stentor</taxon>
    </lineage>
</organism>
<proteinExistence type="predicted"/>
<reference evidence="1 2" key="1">
    <citation type="submission" date="2016-11" db="EMBL/GenBank/DDBJ databases">
        <title>The macronuclear genome of Stentor coeruleus: a giant cell with tiny introns.</title>
        <authorList>
            <person name="Slabodnick M."/>
            <person name="Ruby J.G."/>
            <person name="Reiff S.B."/>
            <person name="Swart E.C."/>
            <person name="Gosai S."/>
            <person name="Prabakaran S."/>
            <person name="Witkowska E."/>
            <person name="Larue G.E."/>
            <person name="Fisher S."/>
            <person name="Freeman R.M."/>
            <person name="Gunawardena J."/>
            <person name="Chu W."/>
            <person name="Stover N.A."/>
            <person name="Gregory B.D."/>
            <person name="Nowacki M."/>
            <person name="Derisi J."/>
            <person name="Roy S.W."/>
            <person name="Marshall W.F."/>
            <person name="Sood P."/>
        </authorList>
    </citation>
    <scope>NUCLEOTIDE SEQUENCE [LARGE SCALE GENOMIC DNA]</scope>
    <source>
        <strain evidence="1">WM001</strain>
    </source>
</reference>
<comment type="caution">
    <text evidence="1">The sequence shown here is derived from an EMBL/GenBank/DDBJ whole genome shotgun (WGS) entry which is preliminary data.</text>
</comment>
<accession>A0A1R2BBV1</accession>
<protein>
    <submittedName>
        <fullName evidence="1">Uncharacterized protein</fullName>
    </submittedName>
</protein>
<dbReference type="Proteomes" id="UP000187209">
    <property type="component" value="Unassembled WGS sequence"/>
</dbReference>
<dbReference type="EMBL" id="MPUH01000764">
    <property type="protein sequence ID" value="OMJ74258.1"/>
    <property type="molecule type" value="Genomic_DNA"/>
</dbReference>
<sequence length="170" mass="19774">MTEKLLNQLVDSEIKVNELSTMILERDSRILSLEMQVELLKFQLLKEKRKKDAYFSSQTDSLTEKQDKNSQTNSQPIMVNIICQTDEEKLSNINIENNKKNTEKECLETTFSDKENSEGEKSARKIPQMYMKLKEILNQPLNFISAINLKSDLPVKDTRPRMKSLSTRNL</sequence>
<keyword evidence="2" id="KW-1185">Reference proteome</keyword>
<evidence type="ECO:0000313" key="1">
    <source>
        <dbReference type="EMBL" id="OMJ74258.1"/>
    </source>
</evidence>